<dbReference type="RefSeq" id="WP_008318224.1">
    <property type="nucleotide sequence ID" value="NZ_AOLN01000006.1"/>
</dbReference>
<keyword evidence="3" id="KW-1185">Reference proteome</keyword>
<keyword evidence="1" id="KW-0472">Membrane</keyword>
<feature type="transmembrane region" description="Helical" evidence="1">
    <location>
        <begin position="152"/>
        <end position="172"/>
    </location>
</feature>
<comment type="caution">
    <text evidence="2">The sequence shown here is derived from an EMBL/GenBank/DDBJ whole genome shotgun (WGS) entry which is preliminary data.</text>
</comment>
<keyword evidence="1" id="KW-0812">Transmembrane</keyword>
<evidence type="ECO:0008006" key="4">
    <source>
        <dbReference type="Google" id="ProtNLM"/>
    </source>
</evidence>
<gene>
    <name evidence="2" type="ORF">C440_03318</name>
</gene>
<evidence type="ECO:0000313" key="3">
    <source>
        <dbReference type="Proteomes" id="UP000011550"/>
    </source>
</evidence>
<feature type="transmembrane region" description="Helical" evidence="1">
    <location>
        <begin position="104"/>
        <end position="126"/>
    </location>
</feature>
<dbReference type="PATRIC" id="fig|662479.7.peg.684"/>
<name>M0IIZ6_9EURY</name>
<feature type="transmembrane region" description="Helical" evidence="1">
    <location>
        <begin position="184"/>
        <end position="202"/>
    </location>
</feature>
<reference evidence="2 3" key="1">
    <citation type="journal article" date="2014" name="PLoS Genet.">
        <title>Phylogenetically driven sequencing of extremely halophilic archaea reveals strategies for static and dynamic osmo-response.</title>
        <authorList>
            <person name="Becker E.A."/>
            <person name="Seitzer P.M."/>
            <person name="Tritt A."/>
            <person name="Larsen D."/>
            <person name="Krusor M."/>
            <person name="Yao A.I."/>
            <person name="Wu D."/>
            <person name="Madern D."/>
            <person name="Eisen J.A."/>
            <person name="Darling A.E."/>
            <person name="Facciotti M.T."/>
        </authorList>
    </citation>
    <scope>NUCLEOTIDE SEQUENCE [LARGE SCALE GENOMIC DNA]</scope>
    <source>
        <strain evidence="2 3">ATCC BAA-1512</strain>
    </source>
</reference>
<dbReference type="Proteomes" id="UP000011550">
    <property type="component" value="Unassembled WGS sequence"/>
</dbReference>
<organism evidence="2 3">
    <name type="scientific">Haloferax mucosum ATCC BAA-1512</name>
    <dbReference type="NCBI Taxonomy" id="662479"/>
    <lineage>
        <taxon>Archaea</taxon>
        <taxon>Methanobacteriati</taxon>
        <taxon>Methanobacteriota</taxon>
        <taxon>Stenosarchaea group</taxon>
        <taxon>Halobacteria</taxon>
        <taxon>Halobacteriales</taxon>
        <taxon>Haloferacaceae</taxon>
        <taxon>Haloferax</taxon>
    </lineage>
</organism>
<protein>
    <recommendedName>
        <fullName evidence="4">Preprotein translocase subunit TatC</fullName>
    </recommendedName>
</protein>
<evidence type="ECO:0000313" key="2">
    <source>
        <dbReference type="EMBL" id="ELZ96771.1"/>
    </source>
</evidence>
<dbReference type="EMBL" id="AOLN01000006">
    <property type="protein sequence ID" value="ELZ96771.1"/>
    <property type="molecule type" value="Genomic_DNA"/>
</dbReference>
<feature type="transmembrane region" description="Helical" evidence="1">
    <location>
        <begin position="28"/>
        <end position="46"/>
    </location>
</feature>
<feature type="transmembrane region" description="Helical" evidence="1">
    <location>
        <begin position="70"/>
        <end position="92"/>
    </location>
</feature>
<accession>M0IIZ6</accession>
<evidence type="ECO:0000256" key="1">
    <source>
        <dbReference type="SAM" id="Phobius"/>
    </source>
</evidence>
<sequence>MDATGVVESADPRRHGLSPLGATLRCRVRRLTVSSLLVAVVVFAVVRDPSTLSPTAGIRTDALAVQSPVFLVRLELTALAGALGGGAHLVLLTGRDAAVTLRAAARHLVAAAVAFAICGALTWLAAPSVGGVLTSAGWVTFGSPRAVLEFELFFPVVVGLGAATAPLLVGFGRAGALPNRLGERTKGVALLFTVAFAAFFSPPDPATFALYAMPPLTGLAVAIAWTEF</sequence>
<dbReference type="AlphaFoldDB" id="M0IIZ6"/>
<proteinExistence type="predicted"/>
<keyword evidence="1" id="KW-1133">Transmembrane helix</keyword>